<reference evidence="2 3" key="1">
    <citation type="submission" date="2019-10" db="EMBL/GenBank/DDBJ databases">
        <authorList>
            <person name="Palmer J.M."/>
        </authorList>
    </citation>
    <scope>NUCLEOTIDE SEQUENCE [LARGE SCALE GENOMIC DNA]</scope>
    <source>
        <strain evidence="2 3">TWF696</strain>
    </source>
</reference>
<name>A0AAV9V0W6_9PEZI</name>
<accession>A0AAV9V0W6</accession>
<dbReference type="AlphaFoldDB" id="A0AAV9V0W6"/>
<evidence type="ECO:0000256" key="1">
    <source>
        <dbReference type="SAM" id="MobiDB-lite"/>
    </source>
</evidence>
<evidence type="ECO:0000313" key="3">
    <source>
        <dbReference type="Proteomes" id="UP001375240"/>
    </source>
</evidence>
<protein>
    <submittedName>
        <fullName evidence="2">Uncharacterized protein</fullName>
    </submittedName>
</protein>
<gene>
    <name evidence="2" type="ORF">TWF696_005855</name>
</gene>
<dbReference type="Proteomes" id="UP001375240">
    <property type="component" value="Unassembled WGS sequence"/>
</dbReference>
<feature type="compositionally biased region" description="Polar residues" evidence="1">
    <location>
        <begin position="28"/>
        <end position="41"/>
    </location>
</feature>
<keyword evidence="3" id="KW-1185">Reference proteome</keyword>
<feature type="region of interest" description="Disordered" evidence="1">
    <location>
        <begin position="28"/>
        <end position="50"/>
    </location>
</feature>
<evidence type="ECO:0000313" key="2">
    <source>
        <dbReference type="EMBL" id="KAK6349570.1"/>
    </source>
</evidence>
<sequence>MKVVPSLSVIWMYNLNYVPDIREDTSVFTQAPKPSSKGNKSNRIDKLDTPGNYTDVVEDISFEDLRLATNATGRGDPLIIGPPDPDLIKKPGWEWLEFQLRELPPPEPLPTSD</sequence>
<proteinExistence type="predicted"/>
<comment type="caution">
    <text evidence="2">The sequence shown here is derived from an EMBL/GenBank/DDBJ whole genome shotgun (WGS) entry which is preliminary data.</text>
</comment>
<dbReference type="EMBL" id="JAVHNQ010000004">
    <property type="protein sequence ID" value="KAK6349570.1"/>
    <property type="molecule type" value="Genomic_DNA"/>
</dbReference>
<organism evidence="2 3">
    <name type="scientific">Orbilia brochopaga</name>
    <dbReference type="NCBI Taxonomy" id="3140254"/>
    <lineage>
        <taxon>Eukaryota</taxon>
        <taxon>Fungi</taxon>
        <taxon>Dikarya</taxon>
        <taxon>Ascomycota</taxon>
        <taxon>Pezizomycotina</taxon>
        <taxon>Orbiliomycetes</taxon>
        <taxon>Orbiliales</taxon>
        <taxon>Orbiliaceae</taxon>
        <taxon>Orbilia</taxon>
    </lineage>
</organism>